<gene>
    <name evidence="8" type="ORF">JKP88DRAFT_251106</name>
</gene>
<feature type="domain" description="Phosphatidic acid phosphatase type 2/haloperoxidase" evidence="7">
    <location>
        <begin position="1"/>
        <end position="131"/>
    </location>
</feature>
<dbReference type="InterPro" id="IPR036938">
    <property type="entry name" value="PAP2/HPO_sf"/>
</dbReference>
<evidence type="ECO:0000313" key="9">
    <source>
        <dbReference type="Proteomes" id="UP000664859"/>
    </source>
</evidence>
<dbReference type="Pfam" id="PF01569">
    <property type="entry name" value="PAP2"/>
    <property type="match status" value="1"/>
</dbReference>
<dbReference type="GO" id="GO:0006644">
    <property type="term" value="P:phospholipid metabolic process"/>
    <property type="evidence" value="ECO:0007669"/>
    <property type="project" value="InterPro"/>
</dbReference>
<dbReference type="PANTHER" id="PTHR10165">
    <property type="entry name" value="LIPID PHOSPHATE PHOSPHATASE"/>
    <property type="match status" value="1"/>
</dbReference>
<dbReference type="OrthoDB" id="10030083at2759"/>
<keyword evidence="4 6" id="KW-1133">Transmembrane helix</keyword>
<dbReference type="SUPFAM" id="SSF48317">
    <property type="entry name" value="Acid phosphatase/Vanadium-dependent haloperoxidase"/>
    <property type="match status" value="1"/>
</dbReference>
<dbReference type="GO" id="GO:0046839">
    <property type="term" value="P:phospholipid dephosphorylation"/>
    <property type="evidence" value="ECO:0007669"/>
    <property type="project" value="TreeGrafter"/>
</dbReference>
<accession>A0A835ZFV7</accession>
<dbReference type="GO" id="GO:0008195">
    <property type="term" value="F:phosphatidate phosphatase activity"/>
    <property type="evidence" value="ECO:0007669"/>
    <property type="project" value="TreeGrafter"/>
</dbReference>
<evidence type="ECO:0000256" key="3">
    <source>
        <dbReference type="ARBA" id="ARBA00022692"/>
    </source>
</evidence>
<dbReference type="GO" id="GO:0016020">
    <property type="term" value="C:membrane"/>
    <property type="evidence" value="ECO:0007669"/>
    <property type="project" value="UniProtKB-SubCell"/>
</dbReference>
<keyword evidence="9" id="KW-1185">Reference proteome</keyword>
<sequence>MACVSIATLFIKKGVGRPRPNYAALVEVVAQSPALAAGSAGALGGHPRTSFPSAHSSHAMAAFGFFALVVWGDAARRVGPLWARNLAGMVALLSMACAIWVGMTRIQDYWHHPDDVFAGWALGALCAKIGYAAQSTAAHDEPAAAGSDVQLLMSPMHKV</sequence>
<evidence type="ECO:0000256" key="2">
    <source>
        <dbReference type="ARBA" id="ARBA00008816"/>
    </source>
</evidence>
<organism evidence="8 9">
    <name type="scientific">Tribonema minus</name>
    <dbReference type="NCBI Taxonomy" id="303371"/>
    <lineage>
        <taxon>Eukaryota</taxon>
        <taxon>Sar</taxon>
        <taxon>Stramenopiles</taxon>
        <taxon>Ochrophyta</taxon>
        <taxon>PX clade</taxon>
        <taxon>Xanthophyceae</taxon>
        <taxon>Tribonematales</taxon>
        <taxon>Tribonemataceae</taxon>
        <taxon>Tribonema</taxon>
    </lineage>
</organism>
<keyword evidence="5 6" id="KW-0472">Membrane</keyword>
<keyword evidence="3 6" id="KW-0812">Transmembrane</keyword>
<comment type="caution">
    <text evidence="8">The sequence shown here is derived from an EMBL/GenBank/DDBJ whole genome shotgun (WGS) entry which is preliminary data.</text>
</comment>
<dbReference type="InterPro" id="IPR000326">
    <property type="entry name" value="PAP2/HPO"/>
</dbReference>
<evidence type="ECO:0000256" key="5">
    <source>
        <dbReference type="ARBA" id="ARBA00023136"/>
    </source>
</evidence>
<evidence type="ECO:0000256" key="1">
    <source>
        <dbReference type="ARBA" id="ARBA00004141"/>
    </source>
</evidence>
<dbReference type="EMBL" id="JAFCMP010000010">
    <property type="protein sequence ID" value="KAG5192136.1"/>
    <property type="molecule type" value="Genomic_DNA"/>
</dbReference>
<evidence type="ECO:0000256" key="4">
    <source>
        <dbReference type="ARBA" id="ARBA00022989"/>
    </source>
</evidence>
<keyword evidence="8" id="KW-0575">Peroxidase</keyword>
<evidence type="ECO:0000313" key="8">
    <source>
        <dbReference type="EMBL" id="KAG5192136.1"/>
    </source>
</evidence>
<dbReference type="AlphaFoldDB" id="A0A835ZFV7"/>
<proteinExistence type="inferred from homology"/>
<dbReference type="SMART" id="SM00014">
    <property type="entry name" value="acidPPc"/>
    <property type="match status" value="1"/>
</dbReference>
<comment type="similarity">
    <text evidence="2">Belongs to the PA-phosphatase related phosphoesterase family.</text>
</comment>
<protein>
    <submittedName>
        <fullName evidence="8">Phosphatidic acid phosphatase type 2/haloperoxidase</fullName>
    </submittedName>
</protein>
<comment type="subcellular location">
    <subcellularLocation>
        <location evidence="1">Membrane</location>
        <topology evidence="1">Multi-pass membrane protein</topology>
    </subcellularLocation>
</comment>
<dbReference type="Proteomes" id="UP000664859">
    <property type="component" value="Unassembled WGS sequence"/>
</dbReference>
<dbReference type="PANTHER" id="PTHR10165:SF35">
    <property type="entry name" value="RE23632P"/>
    <property type="match status" value="1"/>
</dbReference>
<feature type="transmembrane region" description="Helical" evidence="6">
    <location>
        <begin position="57"/>
        <end position="74"/>
    </location>
</feature>
<evidence type="ECO:0000256" key="6">
    <source>
        <dbReference type="SAM" id="Phobius"/>
    </source>
</evidence>
<reference evidence="8" key="1">
    <citation type="submission" date="2021-02" db="EMBL/GenBank/DDBJ databases">
        <title>First Annotated Genome of the Yellow-green Alga Tribonema minus.</title>
        <authorList>
            <person name="Mahan K.M."/>
        </authorList>
    </citation>
    <scope>NUCLEOTIDE SEQUENCE</scope>
    <source>
        <strain evidence="8">UTEX B ZZ1240</strain>
    </source>
</reference>
<name>A0A835ZFV7_9STRA</name>
<dbReference type="GO" id="GO:0004601">
    <property type="term" value="F:peroxidase activity"/>
    <property type="evidence" value="ECO:0007669"/>
    <property type="project" value="UniProtKB-KW"/>
</dbReference>
<dbReference type="InterPro" id="IPR043216">
    <property type="entry name" value="PAP-like"/>
</dbReference>
<keyword evidence="8" id="KW-0560">Oxidoreductase</keyword>
<evidence type="ECO:0000259" key="7">
    <source>
        <dbReference type="SMART" id="SM00014"/>
    </source>
</evidence>
<feature type="transmembrane region" description="Helical" evidence="6">
    <location>
        <begin position="86"/>
        <end position="103"/>
    </location>
</feature>
<dbReference type="Gene3D" id="1.20.144.10">
    <property type="entry name" value="Phosphatidic acid phosphatase type 2/haloperoxidase"/>
    <property type="match status" value="1"/>
</dbReference>